<dbReference type="InterPro" id="IPR018313">
    <property type="entry name" value="SBP_3_CS"/>
</dbReference>
<keyword evidence="8" id="KW-1185">Reference proteome</keyword>
<evidence type="ECO:0000313" key="7">
    <source>
        <dbReference type="EMBL" id="KAK1733037.1"/>
    </source>
</evidence>
<dbReference type="PROSITE" id="PS01039">
    <property type="entry name" value="SBP_BACTERIAL_3"/>
    <property type="match status" value="1"/>
</dbReference>
<keyword evidence="5" id="KW-0812">Transmembrane</keyword>
<keyword evidence="5" id="KW-1133">Transmembrane helix</keyword>
<organism evidence="7 8">
    <name type="scientific">Skeletonema marinoi</name>
    <dbReference type="NCBI Taxonomy" id="267567"/>
    <lineage>
        <taxon>Eukaryota</taxon>
        <taxon>Sar</taxon>
        <taxon>Stramenopiles</taxon>
        <taxon>Ochrophyta</taxon>
        <taxon>Bacillariophyta</taxon>
        <taxon>Coscinodiscophyceae</taxon>
        <taxon>Thalassiosirophycidae</taxon>
        <taxon>Thalassiosirales</taxon>
        <taxon>Skeletonemataceae</taxon>
        <taxon>Skeletonema</taxon>
        <taxon>Skeletonema marinoi-dohrnii complex</taxon>
    </lineage>
</organism>
<dbReference type="Gene3D" id="3.40.190.10">
    <property type="entry name" value="Periplasmic binding protein-like II"/>
    <property type="match status" value="3"/>
</dbReference>
<evidence type="ECO:0000256" key="5">
    <source>
        <dbReference type="SAM" id="Phobius"/>
    </source>
</evidence>
<keyword evidence="5" id="KW-0472">Membrane</keyword>
<evidence type="ECO:0000256" key="4">
    <source>
        <dbReference type="SAM" id="MobiDB-lite"/>
    </source>
</evidence>
<feature type="region of interest" description="Disordered" evidence="4">
    <location>
        <begin position="1"/>
        <end position="55"/>
    </location>
</feature>
<sequence length="874" mass="93395">MTNTTSRAGSDSDDSASVGAEGGPPTLLASATPVATAVAEGNDEDVADGGAESVSVDTFGLPNAAAPSVSGGIADDAATMVSLMTDDFGGDACVASQVAGAEEPPRGVSEEEEDGDGVLPSPPVSRDDTAAEIKGEISVIIEVRASGERDDNEVTAYAGDPALGGIDDAKEGHHDVHDVHEDKGEGEDDLCTGVTGGLTSNTINEVNQPQPGVTFVPGPDFHGGIQTGYHSGHESEDDNDNDADVEIQNLIEAYAVDDFNDNEQAEIIDELQEQLGSAKLELEVARSQLAAPVIEGIPIDDKVGPSNNKSSRNLLMIGFILFLGTIGVAVGLAISFSKKSDNDETPDAVAPVLPPVLEALQERKVLRCGIQKYDGKGFIEFNNDTNKREGFEVDLCKAVAAAALGSNYTYELVPSTGANRFVKHANGEFDVLIASTTHTFDRDVHESSSGMGFSFSTPYLYGGMTFNGVPEFVNCADELSAVGDCAGILICSILGTTWYDTTKELFPASNIVLTKDQGESIQNLIDGKCNVIQGEQYEAPEVVVRGFGYKGPYGQGKTSFTKDPLAMVTRDGDPEFAALVEWVLHALMLAEKQNITMMTADTFAESTEFFGKEMFQNALAAVGNYGEIYTRHLASISPRLEINEINDGETTGLMYSHPLGKVDTVGPGPINGEVIDRILQRGFLRCGIHILNATQDATSDKRVELDMEFCRALSASVFQRTPDNISFQSYSDDDDIYLALENGDIDVYAGGEVDVGSDFLLSGLSFSNPYFHEGGKAFALVTQEADVQWADFVYWVTMATTFAEENGITQNTSNEMPLVNLFGTGLERLLRDAILAVGNNDEMYRRVFGQNATRVGLNKLNASPFGPQHYPLPF</sequence>
<protein>
    <submittedName>
        <fullName evidence="7">Amino acid ABC transporter</fullName>
    </submittedName>
</protein>
<dbReference type="AlphaFoldDB" id="A0AAD8XSR8"/>
<dbReference type="InterPro" id="IPR051455">
    <property type="entry name" value="Bact_solute-bind_prot3"/>
</dbReference>
<dbReference type="SUPFAM" id="SSF53850">
    <property type="entry name" value="Periplasmic binding protein-like II"/>
    <property type="match status" value="1"/>
</dbReference>
<dbReference type="PANTHER" id="PTHR30085:SF6">
    <property type="entry name" value="ABC TRANSPORTER GLUTAMINE-BINDING PROTEIN GLNH"/>
    <property type="match status" value="1"/>
</dbReference>
<dbReference type="GO" id="GO:0006865">
    <property type="term" value="P:amino acid transport"/>
    <property type="evidence" value="ECO:0007669"/>
    <property type="project" value="TreeGrafter"/>
</dbReference>
<dbReference type="PANTHER" id="PTHR30085">
    <property type="entry name" value="AMINO ACID ABC TRANSPORTER PERMEASE"/>
    <property type="match status" value="1"/>
</dbReference>
<keyword evidence="2" id="KW-0813">Transport</keyword>
<evidence type="ECO:0000256" key="2">
    <source>
        <dbReference type="ARBA" id="ARBA00022448"/>
    </source>
</evidence>
<accession>A0AAD8XSR8</accession>
<dbReference type="Pfam" id="PF00497">
    <property type="entry name" value="SBP_bac_3"/>
    <property type="match status" value="1"/>
</dbReference>
<evidence type="ECO:0000313" key="8">
    <source>
        <dbReference type="Proteomes" id="UP001224775"/>
    </source>
</evidence>
<feature type="domain" description="Solute-binding protein family 3/N-terminal" evidence="6">
    <location>
        <begin position="365"/>
        <end position="598"/>
    </location>
</feature>
<dbReference type="SMART" id="SM00062">
    <property type="entry name" value="PBPb"/>
    <property type="match status" value="1"/>
</dbReference>
<dbReference type="EMBL" id="JATAAI010000055">
    <property type="protein sequence ID" value="KAK1733037.1"/>
    <property type="molecule type" value="Genomic_DNA"/>
</dbReference>
<evidence type="ECO:0000256" key="1">
    <source>
        <dbReference type="ARBA" id="ARBA00010333"/>
    </source>
</evidence>
<dbReference type="Proteomes" id="UP001224775">
    <property type="component" value="Unassembled WGS sequence"/>
</dbReference>
<comment type="caution">
    <text evidence="7">The sequence shown here is derived from an EMBL/GenBank/DDBJ whole genome shotgun (WGS) entry which is preliminary data.</text>
</comment>
<evidence type="ECO:0000256" key="3">
    <source>
        <dbReference type="ARBA" id="ARBA00022729"/>
    </source>
</evidence>
<reference evidence="7" key="1">
    <citation type="submission" date="2023-06" db="EMBL/GenBank/DDBJ databases">
        <title>Survivors Of The Sea: Transcriptome response of Skeletonema marinoi to long-term dormancy.</title>
        <authorList>
            <person name="Pinder M.I.M."/>
            <person name="Kourtchenko O."/>
            <person name="Robertson E.K."/>
            <person name="Larsson T."/>
            <person name="Maumus F."/>
            <person name="Osuna-Cruz C.M."/>
            <person name="Vancaester E."/>
            <person name="Stenow R."/>
            <person name="Vandepoele K."/>
            <person name="Ploug H."/>
            <person name="Bruchert V."/>
            <person name="Godhe A."/>
            <person name="Topel M."/>
        </authorList>
    </citation>
    <scope>NUCLEOTIDE SEQUENCE</scope>
    <source>
        <strain evidence="7">R05AC</strain>
    </source>
</reference>
<name>A0AAD8XSR8_9STRA</name>
<keyword evidence="3" id="KW-0732">Signal</keyword>
<evidence type="ECO:0000259" key="6">
    <source>
        <dbReference type="SMART" id="SM00062"/>
    </source>
</evidence>
<comment type="similarity">
    <text evidence="1">Belongs to the bacterial solute-binding protein 3 family.</text>
</comment>
<proteinExistence type="inferred from homology"/>
<feature type="transmembrane region" description="Helical" evidence="5">
    <location>
        <begin position="314"/>
        <end position="336"/>
    </location>
</feature>
<feature type="region of interest" description="Disordered" evidence="4">
    <location>
        <begin position="94"/>
        <end position="130"/>
    </location>
</feature>
<dbReference type="InterPro" id="IPR001638">
    <property type="entry name" value="Solute-binding_3/MltF_N"/>
</dbReference>
<gene>
    <name evidence="7" type="ORF">QTG54_016368</name>
</gene>